<comment type="caution">
    <text evidence="1">The sequence shown here is derived from an EMBL/GenBank/DDBJ whole genome shotgun (WGS) entry which is preliminary data.</text>
</comment>
<organism evidence="1 2">
    <name type="scientific">Vermiconidia calcicola</name>
    <dbReference type="NCBI Taxonomy" id="1690605"/>
    <lineage>
        <taxon>Eukaryota</taxon>
        <taxon>Fungi</taxon>
        <taxon>Dikarya</taxon>
        <taxon>Ascomycota</taxon>
        <taxon>Pezizomycotina</taxon>
        <taxon>Dothideomycetes</taxon>
        <taxon>Dothideomycetidae</taxon>
        <taxon>Mycosphaerellales</taxon>
        <taxon>Extremaceae</taxon>
        <taxon>Vermiconidia</taxon>
    </lineage>
</organism>
<evidence type="ECO:0000313" key="1">
    <source>
        <dbReference type="EMBL" id="KAK3719069.1"/>
    </source>
</evidence>
<reference evidence="1" key="1">
    <citation type="submission" date="2023-07" db="EMBL/GenBank/DDBJ databases">
        <title>Black Yeasts Isolated from many extreme environments.</title>
        <authorList>
            <person name="Coleine C."/>
            <person name="Stajich J.E."/>
            <person name="Selbmann L."/>
        </authorList>
    </citation>
    <scope>NUCLEOTIDE SEQUENCE</scope>
    <source>
        <strain evidence="1">CCFEE 5714</strain>
    </source>
</reference>
<gene>
    <name evidence="1" type="primary">ALD6_1</name>
    <name evidence="1" type="ORF">LTR37_004633</name>
</gene>
<name>A0ACC3NLC4_9PEZI</name>
<sequence>MAPQANHANHTAVRRIHATAAQLQATTTAASSSTQYPTSHEQINQPIDTQNWIDNKLVPSKTDQWIELHDPATNNLVTRIPQTTEEEMKQIVESAQKAFPGWKAQSVLARQQIMFKYCALIREHWDRLAASITLEQGKTFADAKGDVLRGLQVAETSCGITTDIPGEVLEVAKDMETRSYREPLGVVAAICPFNFPAMIPLWTISIATITGNACVIKPSERDPGAVMILAELAEKAGFPPGIVNIMHGSAKAVDFIIDEPLIKAVSFVGSNKAGEYIYRRCAEQGKRCQANLGAKNHAAILPDCNKNHALNALAGAAFGAAGQRCMALSTLVFVGETKDWAPEIAERANALNMNGGFEKGADLGPVISPQAKKRIEDIIASAEEEGATIVLDGRGKKPEKYPNGNWIGPTIIANVKKHMRCYKEEIFGPVLVCLNVDSLDEAIELINDNEYGNGTAIFTNSGATATRFQKEIEAGQVGINVPIPVPLPMFSFTGNKKSVAGGGANTFYGKPGIQFYTQQKTVTSFWKSEDAVSTRAKVNMPTQS</sequence>
<accession>A0ACC3NLC4</accession>
<protein>
    <submittedName>
        <fullName evidence="1">Aldehyde dehydrogenase (NADP(+)) ald6</fullName>
    </submittedName>
</protein>
<proteinExistence type="predicted"/>
<dbReference type="Proteomes" id="UP001281147">
    <property type="component" value="Unassembled WGS sequence"/>
</dbReference>
<dbReference type="EMBL" id="JAUTXU010000028">
    <property type="protein sequence ID" value="KAK3719069.1"/>
    <property type="molecule type" value="Genomic_DNA"/>
</dbReference>
<evidence type="ECO:0000313" key="2">
    <source>
        <dbReference type="Proteomes" id="UP001281147"/>
    </source>
</evidence>
<keyword evidence="2" id="KW-1185">Reference proteome</keyword>